<dbReference type="GO" id="GO:0019901">
    <property type="term" value="F:protein kinase binding"/>
    <property type="evidence" value="ECO:0007669"/>
    <property type="project" value="TreeGrafter"/>
</dbReference>
<dbReference type="EMBL" id="AMQN01011587">
    <property type="status" value="NOT_ANNOTATED_CDS"/>
    <property type="molecule type" value="Genomic_DNA"/>
</dbReference>
<dbReference type="Proteomes" id="UP000014760">
    <property type="component" value="Unassembled WGS sequence"/>
</dbReference>
<dbReference type="Pfam" id="PF13385">
    <property type="entry name" value="Laminin_G_3"/>
    <property type="match status" value="1"/>
</dbReference>
<name>R7TY71_CAPTE</name>
<dbReference type="PANTHER" id="PTHR13743">
    <property type="entry name" value="BEIGE/BEACH-RELATED"/>
    <property type="match status" value="1"/>
</dbReference>
<dbReference type="Gene3D" id="2.60.120.200">
    <property type="match status" value="1"/>
</dbReference>
<dbReference type="STRING" id="283909.R7TY71"/>
<dbReference type="InterPro" id="IPR031570">
    <property type="entry name" value="NBEA/BDCP_DUF4704"/>
</dbReference>
<dbReference type="OrthoDB" id="26681at2759"/>
<protein>
    <recommendedName>
        <fullName evidence="1">DUF4704 domain-containing protein</fullName>
    </recommendedName>
</protein>
<dbReference type="GO" id="GO:0005829">
    <property type="term" value="C:cytosol"/>
    <property type="evidence" value="ECO:0007669"/>
    <property type="project" value="TreeGrafter"/>
</dbReference>
<dbReference type="HOGENOM" id="CLU_018661_0_0_1"/>
<dbReference type="SUPFAM" id="SSF49899">
    <property type="entry name" value="Concanavalin A-like lectins/glucanases"/>
    <property type="match status" value="1"/>
</dbReference>
<proteinExistence type="predicted"/>
<sequence length="581" mass="66028">MLPHLVIIPLPRHSVKLLQVLKQMPQRHGPDEFFSFPGKKGAAIALPPIAKWPYQNGWTFHCWLRLDPVTGVNIEREKPYLYCFRTSKGIGYSAHFLGNTLVLTSMKVKGKGFQHCIKYDFRPRQWYMVTIVHVYNRWSKSEIKCFVDGQNVSHSEMSWLVSTNEPFGKCFLGSSQEQDTDTMFCGQLSSVYLFSEALVPPQIAAIHQLGSGYKSQFRFENESAVLMSEATKKILYDGRLTSTIVFMYAPVACDSQLCLESSPKGNPTYFVHTPHALMAQGVKAVVTHSIHSALHSIGGIQVLFPLFGQLDFVIDKESGGVDYTICSTLMSLICELLESSVNIQQQLIQNKGFLVISYLLEKSSREHVTRNVLESFLKLTNYLVNLPTGGALLKHLFDHILFNPSLWIYSPVNVQRRLYEYLATEFINDAHIYNNIRRVSSVLQTMHTLKFYYWVVNPLDRSGIIPKGVDGPRPDAKDIITLRGFMLQYIKSLVLRGQGVHEDELQAILNYLTTVHEDDNIRDVLHLTVQLQAEHPASMVPGFDHKYGVRTVYKLLASAQEDVRIMALKLLGYFLMRSTPK</sequence>
<feature type="domain" description="DUF4704" evidence="1">
    <location>
        <begin position="268"/>
        <end position="579"/>
    </location>
</feature>
<dbReference type="Pfam" id="PF15787">
    <property type="entry name" value="DUF4704"/>
    <property type="match status" value="1"/>
</dbReference>
<reference evidence="3" key="3">
    <citation type="submission" date="2015-06" db="UniProtKB">
        <authorList>
            <consortium name="EnsemblMetazoa"/>
        </authorList>
    </citation>
    <scope>IDENTIFICATION</scope>
</reference>
<keyword evidence="4" id="KW-1185">Reference proteome</keyword>
<evidence type="ECO:0000313" key="3">
    <source>
        <dbReference type="EnsemblMetazoa" id="CapteP213206"/>
    </source>
</evidence>
<reference evidence="2 4" key="2">
    <citation type="journal article" date="2013" name="Nature">
        <title>Insights into bilaterian evolution from three spiralian genomes.</title>
        <authorList>
            <person name="Simakov O."/>
            <person name="Marletaz F."/>
            <person name="Cho S.J."/>
            <person name="Edsinger-Gonzales E."/>
            <person name="Havlak P."/>
            <person name="Hellsten U."/>
            <person name="Kuo D.H."/>
            <person name="Larsson T."/>
            <person name="Lv J."/>
            <person name="Arendt D."/>
            <person name="Savage R."/>
            <person name="Osoegawa K."/>
            <person name="de Jong P."/>
            <person name="Grimwood J."/>
            <person name="Chapman J.A."/>
            <person name="Shapiro H."/>
            <person name="Aerts A."/>
            <person name="Otillar R.P."/>
            <person name="Terry A.Y."/>
            <person name="Boore J.L."/>
            <person name="Grigoriev I.V."/>
            <person name="Lindberg D.R."/>
            <person name="Seaver E.C."/>
            <person name="Weisblat D.A."/>
            <person name="Putnam N.H."/>
            <person name="Rokhsar D.S."/>
        </authorList>
    </citation>
    <scope>NUCLEOTIDE SEQUENCE</scope>
    <source>
        <strain evidence="2 4">I ESC-2004</strain>
    </source>
</reference>
<dbReference type="EMBL" id="KB308963">
    <property type="protein sequence ID" value="ELT95910.1"/>
    <property type="molecule type" value="Genomic_DNA"/>
</dbReference>
<dbReference type="AlphaFoldDB" id="R7TY71"/>
<dbReference type="OMA" id="CGHEADE"/>
<dbReference type="PANTHER" id="PTHR13743:SF162">
    <property type="entry name" value="NEUROBEACHIN"/>
    <property type="match status" value="1"/>
</dbReference>
<dbReference type="InterPro" id="IPR016024">
    <property type="entry name" value="ARM-type_fold"/>
</dbReference>
<evidence type="ECO:0000313" key="4">
    <source>
        <dbReference type="Proteomes" id="UP000014760"/>
    </source>
</evidence>
<dbReference type="SUPFAM" id="SSF48371">
    <property type="entry name" value="ARM repeat"/>
    <property type="match status" value="1"/>
</dbReference>
<gene>
    <name evidence="2" type="ORF">CAPTEDRAFT_213206</name>
</gene>
<organism evidence="2">
    <name type="scientific">Capitella teleta</name>
    <name type="common">Polychaete worm</name>
    <dbReference type="NCBI Taxonomy" id="283909"/>
    <lineage>
        <taxon>Eukaryota</taxon>
        <taxon>Metazoa</taxon>
        <taxon>Spiralia</taxon>
        <taxon>Lophotrochozoa</taxon>
        <taxon>Annelida</taxon>
        <taxon>Polychaeta</taxon>
        <taxon>Sedentaria</taxon>
        <taxon>Scolecida</taxon>
        <taxon>Capitellidae</taxon>
        <taxon>Capitella</taxon>
    </lineage>
</organism>
<dbReference type="InterPro" id="IPR050865">
    <property type="entry name" value="BEACH_Domain"/>
</dbReference>
<dbReference type="GO" id="GO:0016020">
    <property type="term" value="C:membrane"/>
    <property type="evidence" value="ECO:0007669"/>
    <property type="project" value="TreeGrafter"/>
</dbReference>
<dbReference type="InterPro" id="IPR013320">
    <property type="entry name" value="ConA-like_dom_sf"/>
</dbReference>
<evidence type="ECO:0000259" key="1">
    <source>
        <dbReference type="Pfam" id="PF15787"/>
    </source>
</evidence>
<accession>R7TY71</accession>
<evidence type="ECO:0000313" key="2">
    <source>
        <dbReference type="EMBL" id="ELT95910.1"/>
    </source>
</evidence>
<dbReference type="GO" id="GO:0008104">
    <property type="term" value="P:intracellular protein localization"/>
    <property type="evidence" value="ECO:0007669"/>
    <property type="project" value="TreeGrafter"/>
</dbReference>
<dbReference type="EnsemblMetazoa" id="CapteT213206">
    <property type="protein sequence ID" value="CapteP213206"/>
    <property type="gene ID" value="CapteG213206"/>
</dbReference>
<reference evidence="4" key="1">
    <citation type="submission" date="2012-12" db="EMBL/GenBank/DDBJ databases">
        <authorList>
            <person name="Hellsten U."/>
            <person name="Grimwood J."/>
            <person name="Chapman J.A."/>
            <person name="Shapiro H."/>
            <person name="Aerts A."/>
            <person name="Otillar R.P."/>
            <person name="Terry A.Y."/>
            <person name="Boore J.L."/>
            <person name="Simakov O."/>
            <person name="Marletaz F."/>
            <person name="Cho S.-J."/>
            <person name="Edsinger-Gonzales E."/>
            <person name="Havlak P."/>
            <person name="Kuo D.-H."/>
            <person name="Larsson T."/>
            <person name="Lv J."/>
            <person name="Arendt D."/>
            <person name="Savage R."/>
            <person name="Osoegawa K."/>
            <person name="de Jong P."/>
            <person name="Lindberg D.R."/>
            <person name="Seaver E.C."/>
            <person name="Weisblat D.A."/>
            <person name="Putnam N.H."/>
            <person name="Grigoriev I.V."/>
            <person name="Rokhsar D.S."/>
        </authorList>
    </citation>
    <scope>NUCLEOTIDE SEQUENCE</scope>
    <source>
        <strain evidence="4">I ESC-2004</strain>
    </source>
</reference>
<dbReference type="FunFam" id="2.60.120.200:FF:000010">
    <property type="entry name" value="neurobeachin isoform X2"/>
    <property type="match status" value="1"/>
</dbReference>